<proteinExistence type="predicted"/>
<evidence type="ECO:0000313" key="3">
    <source>
        <dbReference type="Proteomes" id="UP000694287"/>
    </source>
</evidence>
<accession>A0ABS6UY84</accession>
<dbReference type="EMBL" id="JADQDK010000001">
    <property type="protein sequence ID" value="MBW0136843.1"/>
    <property type="molecule type" value="Genomic_DNA"/>
</dbReference>
<dbReference type="RefSeq" id="WP_218602373.1">
    <property type="nucleotide sequence ID" value="NZ_JADQDJ010000061.1"/>
</dbReference>
<feature type="transmembrane region" description="Helical" evidence="1">
    <location>
        <begin position="48"/>
        <end position="66"/>
    </location>
</feature>
<keyword evidence="1" id="KW-0472">Membrane</keyword>
<keyword evidence="1" id="KW-0812">Transmembrane</keyword>
<evidence type="ECO:0000256" key="1">
    <source>
        <dbReference type="SAM" id="Phobius"/>
    </source>
</evidence>
<comment type="caution">
    <text evidence="2">The sequence shown here is derived from an EMBL/GenBank/DDBJ whole genome shotgun (WGS) entry which is preliminary data.</text>
</comment>
<evidence type="ECO:0000313" key="2">
    <source>
        <dbReference type="EMBL" id="MBW0136843.1"/>
    </source>
</evidence>
<dbReference type="Proteomes" id="UP000694287">
    <property type="component" value="Unassembled WGS sequence"/>
</dbReference>
<gene>
    <name evidence="2" type="ORF">I4I81_21610</name>
</gene>
<sequence>MIGEPNIAPERPGPFRWIAYAHGSGLPQRHRSWVLHDVTTRTWAVRHLVRTAVQLAPVLLVLYLLLPGEPWARGAAVLAGALLGFFYSGAYLYESAEHRAIKAGYPRGRAGEVRGAARGDDAARAQRYRQRWRT</sequence>
<dbReference type="InterPro" id="IPR035197">
    <property type="entry name" value="DUF5313"/>
</dbReference>
<protein>
    <submittedName>
        <fullName evidence="2">DUF5313 family protein</fullName>
    </submittedName>
</protein>
<organism evidence="2 3">
    <name type="scientific">Pseudonocardia abyssalis</name>
    <dbReference type="NCBI Taxonomy" id="2792008"/>
    <lineage>
        <taxon>Bacteria</taxon>
        <taxon>Bacillati</taxon>
        <taxon>Actinomycetota</taxon>
        <taxon>Actinomycetes</taxon>
        <taxon>Pseudonocardiales</taxon>
        <taxon>Pseudonocardiaceae</taxon>
        <taxon>Pseudonocardia</taxon>
    </lineage>
</organism>
<dbReference type="Pfam" id="PF17240">
    <property type="entry name" value="DUF5313"/>
    <property type="match status" value="1"/>
</dbReference>
<keyword evidence="1" id="KW-1133">Transmembrane helix</keyword>
<keyword evidence="3" id="KW-1185">Reference proteome</keyword>
<name>A0ABS6UY84_9PSEU</name>
<feature type="transmembrane region" description="Helical" evidence="1">
    <location>
        <begin position="72"/>
        <end position="93"/>
    </location>
</feature>
<reference evidence="2 3" key="1">
    <citation type="submission" date="2020-11" db="EMBL/GenBank/DDBJ databases">
        <title>Pseudonocardia abyssalis sp. nov. and Pseudonocardia oceani sp. nov., description and phylogenomic analysis of two novel actinomycetes isolated from the deep Southern Ocean.</title>
        <authorList>
            <person name="Parra J."/>
        </authorList>
    </citation>
    <scope>NUCLEOTIDE SEQUENCE [LARGE SCALE GENOMIC DNA]</scope>
    <source>
        <strain evidence="2 3">KRD-168</strain>
    </source>
</reference>